<evidence type="ECO:0000256" key="1">
    <source>
        <dbReference type="ARBA" id="ARBA00010996"/>
    </source>
</evidence>
<dbReference type="GO" id="GO:0046872">
    <property type="term" value="F:metal ion binding"/>
    <property type="evidence" value="ECO:0007669"/>
    <property type="project" value="UniProtKB-KW"/>
</dbReference>
<dbReference type="CDD" id="cd02968">
    <property type="entry name" value="SCO"/>
    <property type="match status" value="1"/>
</dbReference>
<protein>
    <recommendedName>
        <fullName evidence="7">Thioredoxin domain-containing protein</fullName>
    </recommendedName>
</protein>
<feature type="binding site" evidence="2">
    <location>
        <position position="78"/>
    </location>
    <ligand>
        <name>Cu cation</name>
        <dbReference type="ChEBI" id="CHEBI:23378"/>
    </ligand>
</feature>
<keyword evidence="3" id="KW-1015">Disulfide bond</keyword>
<gene>
    <name evidence="5" type="ORF">C2I19_15300</name>
</gene>
<name>A0A2S5DDU9_9NEIS</name>
<reference evidence="6" key="1">
    <citation type="submission" date="2018-02" db="EMBL/GenBank/DDBJ databases">
        <authorList>
            <person name="O'Hara-Hanley K."/>
            <person name="Soby S."/>
        </authorList>
    </citation>
    <scope>NUCLEOTIDE SEQUENCE [LARGE SCALE GENOMIC DNA]</scope>
    <source>
        <strain evidence="6">MWU14-2602</strain>
    </source>
</reference>
<evidence type="ECO:0008006" key="7">
    <source>
        <dbReference type="Google" id="ProtNLM"/>
    </source>
</evidence>
<evidence type="ECO:0000256" key="2">
    <source>
        <dbReference type="PIRSR" id="PIRSR603782-1"/>
    </source>
</evidence>
<dbReference type="Gene3D" id="3.40.30.10">
    <property type="entry name" value="Glutaredoxin"/>
    <property type="match status" value="1"/>
</dbReference>
<dbReference type="PROSITE" id="PS51257">
    <property type="entry name" value="PROKAR_LIPOPROTEIN"/>
    <property type="match status" value="1"/>
</dbReference>
<evidence type="ECO:0000256" key="4">
    <source>
        <dbReference type="SAM" id="SignalP"/>
    </source>
</evidence>
<feature type="binding site" evidence="2">
    <location>
        <position position="167"/>
    </location>
    <ligand>
        <name>Cu cation</name>
        <dbReference type="ChEBI" id="CHEBI:23378"/>
    </ligand>
</feature>
<evidence type="ECO:0000313" key="6">
    <source>
        <dbReference type="Proteomes" id="UP000237082"/>
    </source>
</evidence>
<dbReference type="PANTHER" id="PTHR12151:SF25">
    <property type="entry name" value="LINALOOL DEHYDRATASE_ISOMERASE DOMAIN-CONTAINING PROTEIN"/>
    <property type="match status" value="1"/>
</dbReference>
<sequence>MRQGCGQGYGCGEKTMSRWNHGLAAALLLAACHVATAALPGDSLYQLDAPMRAQNGQPFKMADLAGKPALVTMFYGSCQLACPIVFHHMEATVAALPAAARGKLTAVMISLDPKEDTADSLRRLAHEHGMDGPGWVWAVSDTDEHTRGVAAALGIRYRRLEDGTINHSTRVLLLDRQGRVAAATDDIGTKPDAGLLAKLRELTRR</sequence>
<dbReference type="Pfam" id="PF02630">
    <property type="entry name" value="SCO1-SenC"/>
    <property type="match status" value="1"/>
</dbReference>
<comment type="similarity">
    <text evidence="1">Belongs to the SCO1/2 family.</text>
</comment>
<dbReference type="InterPro" id="IPR036249">
    <property type="entry name" value="Thioredoxin-like_sf"/>
</dbReference>
<organism evidence="5 6">
    <name type="scientific">Chromobacterium alticapitis</name>
    <dbReference type="NCBI Taxonomy" id="2073169"/>
    <lineage>
        <taxon>Bacteria</taxon>
        <taxon>Pseudomonadati</taxon>
        <taxon>Pseudomonadota</taxon>
        <taxon>Betaproteobacteria</taxon>
        <taxon>Neisseriales</taxon>
        <taxon>Chromobacteriaceae</taxon>
        <taxon>Chromobacterium</taxon>
    </lineage>
</organism>
<evidence type="ECO:0000256" key="3">
    <source>
        <dbReference type="PIRSR" id="PIRSR603782-2"/>
    </source>
</evidence>
<keyword evidence="4" id="KW-0732">Signal</keyword>
<feature type="signal peptide" evidence="4">
    <location>
        <begin position="1"/>
        <end position="37"/>
    </location>
</feature>
<dbReference type="SUPFAM" id="SSF52833">
    <property type="entry name" value="Thioredoxin-like"/>
    <property type="match status" value="1"/>
</dbReference>
<evidence type="ECO:0000313" key="5">
    <source>
        <dbReference type="EMBL" id="POZ61147.1"/>
    </source>
</evidence>
<dbReference type="Proteomes" id="UP000237082">
    <property type="component" value="Unassembled WGS sequence"/>
</dbReference>
<feature type="binding site" evidence="2">
    <location>
        <position position="82"/>
    </location>
    <ligand>
        <name>Cu cation</name>
        <dbReference type="ChEBI" id="CHEBI:23378"/>
    </ligand>
</feature>
<proteinExistence type="inferred from homology"/>
<dbReference type="InterPro" id="IPR003782">
    <property type="entry name" value="SCO1/SenC"/>
</dbReference>
<keyword evidence="2" id="KW-0186">Copper</keyword>
<dbReference type="AlphaFoldDB" id="A0A2S5DDU9"/>
<dbReference type="EMBL" id="PQWB01000072">
    <property type="protein sequence ID" value="POZ61147.1"/>
    <property type="molecule type" value="Genomic_DNA"/>
</dbReference>
<feature type="disulfide bond" description="Redox-active" evidence="3">
    <location>
        <begin position="78"/>
        <end position="82"/>
    </location>
</feature>
<keyword evidence="2" id="KW-0479">Metal-binding</keyword>
<feature type="chain" id="PRO_5015517764" description="Thioredoxin domain-containing protein" evidence="4">
    <location>
        <begin position="38"/>
        <end position="205"/>
    </location>
</feature>
<accession>A0A2S5DDU9</accession>
<comment type="caution">
    <text evidence="5">The sequence shown here is derived from an EMBL/GenBank/DDBJ whole genome shotgun (WGS) entry which is preliminary data.</text>
</comment>
<dbReference type="PANTHER" id="PTHR12151">
    <property type="entry name" value="ELECTRON TRANSPORT PROTIN SCO1/SENC FAMILY MEMBER"/>
    <property type="match status" value="1"/>
</dbReference>
<keyword evidence="6" id="KW-1185">Reference proteome</keyword>